<dbReference type="SMART" id="SM00530">
    <property type="entry name" value="HTH_XRE"/>
    <property type="match status" value="1"/>
</dbReference>
<name>A0A401FPE0_9LACO</name>
<comment type="caution">
    <text evidence="2">The sequence shown here is derived from an EMBL/GenBank/DDBJ whole genome shotgun (WGS) entry which is preliminary data.</text>
</comment>
<evidence type="ECO:0000313" key="3">
    <source>
        <dbReference type="Proteomes" id="UP000286974"/>
    </source>
</evidence>
<accession>A0A401FPE0</accession>
<dbReference type="InterPro" id="IPR001387">
    <property type="entry name" value="Cro/C1-type_HTH"/>
</dbReference>
<feature type="domain" description="HTH cro/C1-type" evidence="1">
    <location>
        <begin position="10"/>
        <end position="65"/>
    </location>
</feature>
<reference evidence="2 3" key="1">
    <citation type="submission" date="2017-11" db="EMBL/GenBank/DDBJ databases">
        <title>Draft Genome Sequence of Lactobacillus curieae NBRC 111893 isolated from Koso, a Japanese sugar-Vegetable Fermented Beverage.</title>
        <authorList>
            <person name="Chiou T.Y."/>
            <person name="Oshima K."/>
            <person name="Suda W."/>
            <person name="Hattori M."/>
            <person name="Takahashi T."/>
        </authorList>
    </citation>
    <scope>NUCLEOTIDE SEQUENCE [LARGE SCALE GENOMIC DNA]</scope>
    <source>
        <strain evidence="2 3">NBRC111893</strain>
    </source>
</reference>
<dbReference type="Pfam" id="PF01381">
    <property type="entry name" value="HTH_3"/>
    <property type="match status" value="1"/>
</dbReference>
<dbReference type="SUPFAM" id="SSF47413">
    <property type="entry name" value="lambda repressor-like DNA-binding domains"/>
    <property type="match status" value="1"/>
</dbReference>
<keyword evidence="3" id="KW-1185">Reference proteome</keyword>
<proteinExistence type="predicted"/>
<dbReference type="OrthoDB" id="9805856at2"/>
<dbReference type="GO" id="GO:0003677">
    <property type="term" value="F:DNA binding"/>
    <property type="evidence" value="ECO:0007669"/>
    <property type="project" value="InterPro"/>
</dbReference>
<dbReference type="Gene3D" id="1.10.260.40">
    <property type="entry name" value="lambda repressor-like DNA-binding domains"/>
    <property type="match status" value="1"/>
</dbReference>
<sequence length="79" mass="9517">MQNPIYLERIKNRRKELKITQLEMSQKLGFKSPSTYYKYESGEYTLKVDTLQQISKILKVDYSYFFKHKSSEIEQNAEI</sequence>
<dbReference type="EMBL" id="BEXA01000008">
    <property type="protein sequence ID" value="GAY74232.1"/>
    <property type="molecule type" value="Genomic_DNA"/>
</dbReference>
<dbReference type="Proteomes" id="UP000286974">
    <property type="component" value="Unassembled WGS sequence"/>
</dbReference>
<dbReference type="PROSITE" id="PS50943">
    <property type="entry name" value="HTH_CROC1"/>
    <property type="match status" value="1"/>
</dbReference>
<gene>
    <name evidence="2" type="ORF">NBRC111893_2378</name>
</gene>
<dbReference type="InterPro" id="IPR010982">
    <property type="entry name" value="Lambda_DNA-bd_dom_sf"/>
</dbReference>
<evidence type="ECO:0000313" key="2">
    <source>
        <dbReference type="EMBL" id="GAY74232.1"/>
    </source>
</evidence>
<dbReference type="AlphaFoldDB" id="A0A401FPE0"/>
<organism evidence="2 3">
    <name type="scientific">Lentilactobacillus kosonis</name>
    <dbReference type="NCBI Taxonomy" id="2810561"/>
    <lineage>
        <taxon>Bacteria</taxon>
        <taxon>Bacillati</taxon>
        <taxon>Bacillota</taxon>
        <taxon>Bacilli</taxon>
        <taxon>Lactobacillales</taxon>
        <taxon>Lactobacillaceae</taxon>
        <taxon>Lentilactobacillus</taxon>
    </lineage>
</organism>
<dbReference type="CDD" id="cd00093">
    <property type="entry name" value="HTH_XRE"/>
    <property type="match status" value="1"/>
</dbReference>
<protein>
    <recommendedName>
        <fullName evidence="1">HTH cro/C1-type domain-containing protein</fullName>
    </recommendedName>
</protein>
<evidence type="ECO:0000259" key="1">
    <source>
        <dbReference type="PROSITE" id="PS50943"/>
    </source>
</evidence>
<dbReference type="RefSeq" id="WP_125008911.1">
    <property type="nucleotide sequence ID" value="NZ_BEXA01000008.1"/>
</dbReference>